<reference evidence="4 5" key="1">
    <citation type="submission" date="2019-12" db="EMBL/GenBank/DDBJ databases">
        <title>The draft genomic sequence of strain Chitinophaga oryziterrae JCM 16595.</title>
        <authorList>
            <person name="Zhang X."/>
        </authorList>
    </citation>
    <scope>NUCLEOTIDE SEQUENCE [LARGE SCALE GENOMIC DNA]</scope>
    <source>
        <strain evidence="4 5">JCM 16595</strain>
    </source>
</reference>
<dbReference type="OrthoDB" id="606930at2"/>
<accession>A0A6N8JK12</accession>
<name>A0A6N8JK12_9BACT</name>
<comment type="caution">
    <text evidence="4">The sequence shown here is derived from an EMBL/GenBank/DDBJ whole genome shotgun (WGS) entry which is preliminary data.</text>
</comment>
<dbReference type="AlphaFoldDB" id="A0A6N8JK12"/>
<feature type="domain" description="Outer membrane protein beta-barrel" evidence="3">
    <location>
        <begin position="730"/>
        <end position="859"/>
    </location>
</feature>
<evidence type="ECO:0000259" key="3">
    <source>
        <dbReference type="Pfam" id="PF14905"/>
    </source>
</evidence>
<feature type="chain" id="PRO_5026982771" evidence="2">
    <location>
        <begin position="22"/>
        <end position="869"/>
    </location>
</feature>
<organism evidence="4 5">
    <name type="scientific">Chitinophaga oryziterrae</name>
    <dbReference type="NCBI Taxonomy" id="1031224"/>
    <lineage>
        <taxon>Bacteria</taxon>
        <taxon>Pseudomonadati</taxon>
        <taxon>Bacteroidota</taxon>
        <taxon>Chitinophagia</taxon>
        <taxon>Chitinophagales</taxon>
        <taxon>Chitinophagaceae</taxon>
        <taxon>Chitinophaga</taxon>
    </lineage>
</organism>
<dbReference type="InterPro" id="IPR008969">
    <property type="entry name" value="CarboxyPept-like_regulatory"/>
</dbReference>
<evidence type="ECO:0000256" key="1">
    <source>
        <dbReference type="SAM" id="MobiDB-lite"/>
    </source>
</evidence>
<evidence type="ECO:0000256" key="2">
    <source>
        <dbReference type="SAM" id="SignalP"/>
    </source>
</evidence>
<evidence type="ECO:0000313" key="5">
    <source>
        <dbReference type="Proteomes" id="UP000468388"/>
    </source>
</evidence>
<feature type="domain" description="Outer membrane protein beta-barrel" evidence="3">
    <location>
        <begin position="408"/>
        <end position="711"/>
    </location>
</feature>
<dbReference type="Proteomes" id="UP000468388">
    <property type="component" value="Unassembled WGS sequence"/>
</dbReference>
<feature type="signal peptide" evidence="2">
    <location>
        <begin position="1"/>
        <end position="21"/>
    </location>
</feature>
<keyword evidence="5" id="KW-1185">Reference proteome</keyword>
<feature type="region of interest" description="Disordered" evidence="1">
    <location>
        <begin position="310"/>
        <end position="344"/>
    </location>
</feature>
<dbReference type="SUPFAM" id="SSF49464">
    <property type="entry name" value="Carboxypeptidase regulatory domain-like"/>
    <property type="match status" value="1"/>
</dbReference>
<protein>
    <submittedName>
        <fullName evidence="4">Outer membrane beta-barrel protein</fullName>
    </submittedName>
</protein>
<dbReference type="EMBL" id="WRXO01000012">
    <property type="protein sequence ID" value="MVT44716.1"/>
    <property type="molecule type" value="Genomic_DNA"/>
</dbReference>
<dbReference type="Pfam" id="PF14905">
    <property type="entry name" value="OMP_b-brl_3"/>
    <property type="match status" value="2"/>
</dbReference>
<dbReference type="RefSeq" id="WP_157303503.1">
    <property type="nucleotide sequence ID" value="NZ_BAAAZB010000018.1"/>
</dbReference>
<proteinExistence type="predicted"/>
<sequence length="869" mass="96617">MKRILLFISFLFSVHALCAQATYTVSGSIKDSTGQEMIGANILLIAGKDSLHTASNEKGQFRFPKVKQTTFTLRITIMGYDPWYKEFSYKDAGAVIDLPLITMTMKTNNLNEIVVKGKVSSIIMKEDTIEYRADQYKLRPNSVVEDLVKRLPGMEVDQDGNIISQGKKITKIRINGKDFMVDDIKTLTRMLPVDLIDKLQLIDDYGDMARATGRKTGEPQHVINIQTKSDLSKAYQGKAIAGAGNDGRHNLGLMTNYFSEEQQFSLMGNSNNTSSQTGKVTTSTGNINYRNNINKAFVVNTGFNAGHNMSSQLSSSNVQTVTSEGTLSSANTSNSSSRSDNYSFGGGGEYKPTINTLANFNLNLSRSSSINNSIQSANQTGFQHKDQLTSNYMTNNAPAIGVNGFAMHRFKGLGRVVSLNFSINNADNKSNQDSYDSLRYYNADNTVLKDSLLHQLLYKSNGNLNTVAQLSYVEPLDSFSSLELKYVINSNRTSNLLETRWVNPGGKKTFIDSLSNRYSYTMIQQQIELNYRRNKGKLDYTLGVRLQPSLLRSSIISGQRAFKRSAPLVPVLSMQHKLSKKSMLMLNYSGNVGLPSYQQLLPVADLTNAQFPVIGNPDLRTSFTHSSSLSYRSIGLNTLFLSLSGNYVKDNIVTNVVLVKDSFNTVKQETRFLNADGNYNVGLNYGWSKRFSDGKYNLHLNGGGFYNNNILFLDNVKKAAQNLSLSQTVRGTMLQQWLELSGSIGYAYNRNVYAMAQSSITNITTWSFNMNAKAYFLKTFSLAGDVRKQLNTGYSGGVNTNPLMLNGTLEKTFFKRRLTCRLQGYNLLDEGASVSQSISGNTVTESRNQLAGRYFIFTLQCDLKLFKGK</sequence>
<feature type="compositionally biased region" description="Polar residues" evidence="1">
    <location>
        <begin position="310"/>
        <end position="327"/>
    </location>
</feature>
<evidence type="ECO:0000313" key="4">
    <source>
        <dbReference type="EMBL" id="MVT44716.1"/>
    </source>
</evidence>
<keyword evidence="2" id="KW-0732">Signal</keyword>
<feature type="compositionally biased region" description="Low complexity" evidence="1">
    <location>
        <begin position="328"/>
        <end position="343"/>
    </location>
</feature>
<dbReference type="SUPFAM" id="SSF56935">
    <property type="entry name" value="Porins"/>
    <property type="match status" value="1"/>
</dbReference>
<gene>
    <name evidence="4" type="ORF">GO495_29250</name>
</gene>
<dbReference type="Pfam" id="PF13715">
    <property type="entry name" value="CarbopepD_reg_2"/>
    <property type="match status" value="1"/>
</dbReference>
<dbReference type="InterPro" id="IPR041700">
    <property type="entry name" value="OMP_b-brl_3"/>
</dbReference>